<keyword evidence="5" id="KW-0238">DNA-binding</keyword>
<dbReference type="PRINTS" id="PR00622">
    <property type="entry name" value="HISTONEH3"/>
</dbReference>
<evidence type="ECO:0000256" key="5">
    <source>
        <dbReference type="ARBA" id="ARBA00023269"/>
    </source>
</evidence>
<comment type="function">
    <text evidence="1">Core component of nucleosome. Nucleosomes wrap and compact DNA into chromatin, limiting DNA accessibility to the cellular machineries which require DNA as a template. Histones thereby play a central role in transcription regulation, DNA repair, DNA replication and chromosomal stability. DNA accessibility is regulated via a complex set of post-translational modifications of histones, also called histone code, and nucleosome remodeling.</text>
</comment>
<dbReference type="RefSeq" id="XP_040732903.1">
    <property type="nucleotide sequence ID" value="XM_040876759.1"/>
</dbReference>
<dbReference type="GO" id="GO:0030527">
    <property type="term" value="F:structural constituent of chromatin"/>
    <property type="evidence" value="ECO:0007669"/>
    <property type="project" value="InterPro"/>
</dbReference>
<dbReference type="EMBL" id="MIKG01000007">
    <property type="protein sequence ID" value="RAO68387.1"/>
    <property type="molecule type" value="Genomic_DNA"/>
</dbReference>
<comment type="subunit">
    <text evidence="3">The nucleosome is a histone octamer containing two molecules each of H2A, H2B, H3 and H4 assembled in one H3-H4 heterotetramer and two H2A-H2B heterodimers. The octamer wraps approximately 147 bp of DNA.</text>
</comment>
<comment type="subcellular location">
    <subcellularLocation>
        <location evidence="2">Chromosome</location>
    </subcellularLocation>
</comment>
<evidence type="ECO:0000256" key="3">
    <source>
        <dbReference type="ARBA" id="ARBA00011538"/>
    </source>
</evidence>
<evidence type="ECO:0000256" key="4">
    <source>
        <dbReference type="ARBA" id="ARBA00022454"/>
    </source>
</evidence>
<evidence type="ECO:0000256" key="2">
    <source>
        <dbReference type="ARBA" id="ARBA00004286"/>
    </source>
</evidence>
<evidence type="ECO:0000313" key="6">
    <source>
        <dbReference type="EMBL" id="RAO68387.1"/>
    </source>
</evidence>
<gene>
    <name evidence="6" type="ORF">BHQ10_004399</name>
</gene>
<evidence type="ECO:0000313" key="7">
    <source>
        <dbReference type="Proteomes" id="UP000249363"/>
    </source>
</evidence>
<keyword evidence="7" id="KW-1185">Reference proteome</keyword>
<keyword evidence="4" id="KW-0158">Chromosome</keyword>
<evidence type="ECO:0000256" key="1">
    <source>
        <dbReference type="ARBA" id="ARBA00002001"/>
    </source>
</evidence>
<comment type="caution">
    <text evidence="6">The sequence shown here is derived from an EMBL/GenBank/DDBJ whole genome shotgun (WGS) entry which is preliminary data.</text>
</comment>
<name>A0A364KXV3_TALAM</name>
<sequence>MARTKQVARKSIGGRAPRKQLSGKAYFIDTFQDHAQKPYTVVGGPTFSMNPDIIRKLSIHLYFLSDVDAEQRAEIGNSLLRSDAIEGWGNARNYWPRVDVYTPLGSIEECMEHHRREKIYRRQAVEELHATVAADAKDQCGPEMDDDDREEAAQEAILALRGLEIYPHIVPTWCVSSRCWIDRGGWDLRVRYQSWILVVPADCFSWDDLLQKGIIHVMFDQDVSPAMDTYIEGFYDEEEKSESLLENDPSGWAYVEMVDHGPPVQTRRLSVADDANELALRTRSKEESPDEITGHLFHTWSDWTGVLWDCTYRLPVCDACDNEEPHELCELEM</sequence>
<dbReference type="AlphaFoldDB" id="A0A364KXV3"/>
<proteinExistence type="predicted"/>
<keyword evidence="5" id="KW-0544">Nucleosome core</keyword>
<dbReference type="Proteomes" id="UP000249363">
    <property type="component" value="Unassembled WGS sequence"/>
</dbReference>
<reference evidence="6 7" key="1">
    <citation type="journal article" date="2017" name="Biotechnol. Biofuels">
        <title>Differential beta-glucosidase expression as a function of carbon source availability in Talaromyces amestolkiae: a genomic and proteomic approach.</title>
        <authorList>
            <person name="de Eugenio L.I."/>
            <person name="Mendez-Liter J.A."/>
            <person name="Nieto-Dominguez M."/>
            <person name="Alonso L."/>
            <person name="Gil-Munoz J."/>
            <person name="Barriuso J."/>
            <person name="Prieto A."/>
            <person name="Martinez M.J."/>
        </authorList>
    </citation>
    <scope>NUCLEOTIDE SEQUENCE [LARGE SCALE GENOMIC DNA]</scope>
    <source>
        <strain evidence="6 7">CIB</strain>
    </source>
</reference>
<dbReference type="OrthoDB" id="3832628at2759"/>
<accession>A0A364KXV3</accession>
<protein>
    <submittedName>
        <fullName evidence="6">Uncharacterized protein</fullName>
    </submittedName>
</protein>
<dbReference type="GeneID" id="63793615"/>
<dbReference type="GO" id="GO:0003677">
    <property type="term" value="F:DNA binding"/>
    <property type="evidence" value="ECO:0007669"/>
    <property type="project" value="InterPro"/>
</dbReference>
<organism evidence="6 7">
    <name type="scientific">Talaromyces amestolkiae</name>
    <dbReference type="NCBI Taxonomy" id="1196081"/>
    <lineage>
        <taxon>Eukaryota</taxon>
        <taxon>Fungi</taxon>
        <taxon>Dikarya</taxon>
        <taxon>Ascomycota</taxon>
        <taxon>Pezizomycotina</taxon>
        <taxon>Eurotiomycetes</taxon>
        <taxon>Eurotiomycetidae</taxon>
        <taxon>Eurotiales</taxon>
        <taxon>Trichocomaceae</taxon>
        <taxon>Talaromyces</taxon>
        <taxon>Talaromyces sect. Talaromyces</taxon>
    </lineage>
</organism>
<dbReference type="InterPro" id="IPR000164">
    <property type="entry name" value="Histone_H3/CENP-A"/>
</dbReference>
<dbReference type="GO" id="GO:0000786">
    <property type="term" value="C:nucleosome"/>
    <property type="evidence" value="ECO:0007669"/>
    <property type="project" value="UniProtKB-KW"/>
</dbReference>